<dbReference type="GO" id="GO:0015976">
    <property type="term" value="P:carbon utilization"/>
    <property type="evidence" value="ECO:0007669"/>
    <property type="project" value="InterPro"/>
</dbReference>
<dbReference type="CDD" id="cd08178">
    <property type="entry name" value="AAD_C"/>
    <property type="match status" value="1"/>
</dbReference>
<dbReference type="GeneID" id="78354450"/>
<evidence type="ECO:0000256" key="4">
    <source>
        <dbReference type="ARBA" id="ARBA00023027"/>
    </source>
</evidence>
<dbReference type="Gene3D" id="1.20.1090.10">
    <property type="entry name" value="Dehydroquinate synthase-like - alpha domain"/>
    <property type="match status" value="1"/>
</dbReference>
<comment type="similarity">
    <text evidence="6 8">In the N-terminal section; belongs to the aldehyde dehydrogenase family.</text>
</comment>
<reference evidence="12 13" key="1">
    <citation type="submission" date="2016-10" db="EMBL/GenBank/DDBJ databases">
        <authorList>
            <person name="de Groot N.N."/>
        </authorList>
    </citation>
    <scope>NUCLEOTIDE SEQUENCE [LARGE SCALE GENOMIC DNA]</scope>
    <source>
        <strain evidence="12 13">KHGC13</strain>
    </source>
</reference>
<evidence type="ECO:0000256" key="7">
    <source>
        <dbReference type="ARBA" id="ARBA00035645"/>
    </source>
</evidence>
<keyword evidence="4" id="KW-0520">NAD</keyword>
<dbReference type="Pfam" id="PF00171">
    <property type="entry name" value="Aldedh"/>
    <property type="match status" value="1"/>
</dbReference>
<keyword evidence="5" id="KW-0511">Multifunctional enzyme</keyword>
<feature type="domain" description="Aldehyde dehydrogenase" evidence="9">
    <location>
        <begin position="11"/>
        <end position="270"/>
    </location>
</feature>
<gene>
    <name evidence="12" type="ORF">SAMN05216508_10613</name>
</gene>
<dbReference type="FunFam" id="3.40.50.1970:FF:000003">
    <property type="entry name" value="Alcohol dehydrogenase, iron-containing"/>
    <property type="match status" value="1"/>
</dbReference>
<dbReference type="Gene3D" id="3.40.50.1970">
    <property type="match status" value="1"/>
</dbReference>
<dbReference type="FunFam" id="1.20.1090.10:FF:000001">
    <property type="entry name" value="Aldehyde-alcohol dehydrogenase"/>
    <property type="match status" value="1"/>
</dbReference>
<dbReference type="OrthoDB" id="9804734at2"/>
<evidence type="ECO:0000256" key="3">
    <source>
        <dbReference type="ARBA" id="ARBA00023004"/>
    </source>
</evidence>
<evidence type="ECO:0000259" key="10">
    <source>
        <dbReference type="Pfam" id="PF00465"/>
    </source>
</evidence>
<dbReference type="PIRSF" id="PIRSF000111">
    <property type="entry name" value="ALDH_ADH"/>
    <property type="match status" value="1"/>
</dbReference>
<evidence type="ECO:0000256" key="6">
    <source>
        <dbReference type="ARBA" id="ARBA00035641"/>
    </source>
</evidence>
<organism evidence="12 13">
    <name type="scientific">Eubacterium pyruvativorans</name>
    <dbReference type="NCBI Taxonomy" id="155865"/>
    <lineage>
        <taxon>Bacteria</taxon>
        <taxon>Bacillati</taxon>
        <taxon>Bacillota</taxon>
        <taxon>Clostridia</taxon>
        <taxon>Eubacteriales</taxon>
        <taxon>Eubacteriaceae</taxon>
        <taxon>Eubacterium</taxon>
    </lineage>
</organism>
<dbReference type="STRING" id="155865.SAMN05216515_10713"/>
<evidence type="ECO:0000256" key="5">
    <source>
        <dbReference type="ARBA" id="ARBA00023268"/>
    </source>
</evidence>
<accession>A0A1I7GC90</accession>
<dbReference type="Proteomes" id="UP000198817">
    <property type="component" value="Unassembled WGS sequence"/>
</dbReference>
<protein>
    <recommendedName>
        <fullName evidence="8">Aldehyde-alcohol dehydrogenase</fullName>
    </recommendedName>
</protein>
<dbReference type="NCBIfam" id="NF010378">
    <property type="entry name" value="PRK13805.1"/>
    <property type="match status" value="1"/>
</dbReference>
<dbReference type="SUPFAM" id="SSF53720">
    <property type="entry name" value="ALDH-like"/>
    <property type="match status" value="1"/>
</dbReference>
<dbReference type="EMBL" id="FPBT01000006">
    <property type="protein sequence ID" value="SFU46079.1"/>
    <property type="molecule type" value="Genomic_DNA"/>
</dbReference>
<dbReference type="Gene3D" id="3.40.309.10">
    <property type="entry name" value="Aldehyde Dehydrogenase, Chain A, domain 2"/>
    <property type="match status" value="1"/>
</dbReference>
<dbReference type="GO" id="GO:0004022">
    <property type="term" value="F:alcohol dehydrogenase (NAD+) activity"/>
    <property type="evidence" value="ECO:0007669"/>
    <property type="project" value="UniProtKB-UniRule"/>
</dbReference>
<dbReference type="AlphaFoldDB" id="A0A1I7GC90"/>
<comment type="cofactor">
    <cofactor evidence="1">
        <name>Fe(2+)</name>
        <dbReference type="ChEBI" id="CHEBI:29033"/>
    </cofactor>
</comment>
<dbReference type="Pfam" id="PF00465">
    <property type="entry name" value="Fe-ADH"/>
    <property type="match status" value="1"/>
</dbReference>
<dbReference type="InterPro" id="IPR034789">
    <property type="entry name" value="AAD_C"/>
</dbReference>
<dbReference type="GO" id="GO:0046872">
    <property type="term" value="F:metal ion binding"/>
    <property type="evidence" value="ECO:0007669"/>
    <property type="project" value="InterPro"/>
</dbReference>
<evidence type="ECO:0000313" key="12">
    <source>
        <dbReference type="EMBL" id="SFU46079.1"/>
    </source>
</evidence>
<dbReference type="InterPro" id="IPR015590">
    <property type="entry name" value="Aldehyde_DH_dom"/>
</dbReference>
<feature type="domain" description="Alcohol dehydrogenase iron-type/glycerol dehydrogenase GldA" evidence="10">
    <location>
        <begin position="460"/>
        <end position="639"/>
    </location>
</feature>
<dbReference type="InterPro" id="IPR016162">
    <property type="entry name" value="Ald_DH_N"/>
</dbReference>
<dbReference type="PANTHER" id="PTHR11496:SF83">
    <property type="entry name" value="HYDROXYACID-OXOACID TRANSHYDROGENASE, MITOCHONDRIAL"/>
    <property type="match status" value="1"/>
</dbReference>
<dbReference type="InterPro" id="IPR001670">
    <property type="entry name" value="ADH_Fe/GldA"/>
</dbReference>
<proteinExistence type="inferred from homology"/>
<evidence type="ECO:0000256" key="2">
    <source>
        <dbReference type="ARBA" id="ARBA00023002"/>
    </source>
</evidence>
<dbReference type="RefSeq" id="WP_090163130.1">
    <property type="nucleotide sequence ID" value="NZ_CACVNK010000003.1"/>
</dbReference>
<dbReference type="InterPro" id="IPR016163">
    <property type="entry name" value="Ald_DH_C"/>
</dbReference>
<evidence type="ECO:0000256" key="1">
    <source>
        <dbReference type="ARBA" id="ARBA00001954"/>
    </source>
</evidence>
<dbReference type="InterPro" id="IPR056798">
    <property type="entry name" value="ADH_Fe_C"/>
</dbReference>
<comment type="similarity">
    <text evidence="7 8">In the C-terminal section; belongs to the iron-containing alcohol dehydrogenase family.</text>
</comment>
<dbReference type="Pfam" id="PF25137">
    <property type="entry name" value="ADH_Fe_C"/>
    <property type="match status" value="1"/>
</dbReference>
<evidence type="ECO:0000313" key="13">
    <source>
        <dbReference type="Proteomes" id="UP000198817"/>
    </source>
</evidence>
<sequence>MNKELLINSVESFEEALPLIRAAEDEFATFTQEQVDRICEHAAMAVSKMRIPLAKMACEETGYGVMVDKVTKNQYASEHMWNYMRLKPSCDVIEENKAFGTKRIATPKGIIGAVTPTTNPTSTAIYKVMMALKTRNAIIVSPHPHATNCTIEAVRIMRNAAIEMGMPPNAIAWISTPSIELSGLLMKEVDLILATGGEGMVRAAYSSGTPAIGVGPGNCNVVIDESADLRMAVESIIHSKTFDNGMICATEQHVTVLASVYDEVKALFKDARCYFLNDEEAAKVADVFFNFKTHGVKPAAVGQTAVHLAEMAGFEVPPETKVLIYETDDTSHDNPWACEKLTTLLGMFKAETLEEAFDICEKLVIEGGAGHSACMYIDPTEEDKIEAFGKKMKACRIIINQPTAFGGIGDLYNFDLAPSLTLGPGSWGGSSFAGNTQFEQLLNIKTVTQRKENMLWLQLPKKVYFKTGCTPVALREMKEVYNFKRAFIVTDANLFQMGACDAIINDLKNEGIDVAEFFDIRVDPQIQDAMKGLPKMHEFEPDVIIAIGGGSAIDTAKIMWIMYENPEEGFLDMATTFLDIRKRIRFFPQMGKKAKLVCIPTTAGTGSEMTPFTIISDANTGMKWPLIGYEMMPEMAIVDADNMMKLPPRATQASGYDVLTHAVEAYVSTFATDYTDGFAKTATELVFKWLPKAYRSAFKGAKPDPVAREKMADASALAGIAFANAFLGINHSLSHKLGGWFHIPHGTANALLFPYVCRFNAQKHPYHMGTFSQYKYPQAFERYVQLGELIGVKGKNDDETFENWIKASEQLKKDVDIPETICDWLCEAHPEKTAEEHEADFLAAVDQMSEWAFHDACTGCNPVYPTIGELKACYLRAFYGNEKFVEKFGDVLALPFENPTDTHAAYPNGLAAEIGLDKVGGFN</sequence>
<evidence type="ECO:0000256" key="8">
    <source>
        <dbReference type="PIRNR" id="PIRNR000111"/>
    </source>
</evidence>
<keyword evidence="2 8" id="KW-0560">Oxidoreductase</keyword>
<keyword evidence="13" id="KW-1185">Reference proteome</keyword>
<feature type="domain" description="Fe-containing alcohol dehydrogenase-like C-terminal" evidence="11">
    <location>
        <begin position="653"/>
        <end position="876"/>
    </location>
</feature>
<dbReference type="InterPro" id="IPR012079">
    <property type="entry name" value="Bifunc_Ald-ADH"/>
</dbReference>
<keyword evidence="3" id="KW-0408">Iron</keyword>
<evidence type="ECO:0000259" key="9">
    <source>
        <dbReference type="Pfam" id="PF00171"/>
    </source>
</evidence>
<name>A0A1I7GC90_9FIRM</name>
<dbReference type="SUPFAM" id="SSF56796">
    <property type="entry name" value="Dehydroquinate synthase-like"/>
    <property type="match status" value="1"/>
</dbReference>
<dbReference type="Gene3D" id="3.40.605.10">
    <property type="entry name" value="Aldehyde Dehydrogenase, Chain A, domain 1"/>
    <property type="match status" value="1"/>
</dbReference>
<dbReference type="InterPro" id="IPR039697">
    <property type="entry name" value="Alcohol_dehydrogenase_Fe"/>
</dbReference>
<dbReference type="CDD" id="cd07122">
    <property type="entry name" value="ALDH_F20_ACDH"/>
    <property type="match status" value="1"/>
</dbReference>
<evidence type="ECO:0000259" key="11">
    <source>
        <dbReference type="Pfam" id="PF25137"/>
    </source>
</evidence>
<dbReference type="GO" id="GO:0006066">
    <property type="term" value="P:alcohol metabolic process"/>
    <property type="evidence" value="ECO:0007669"/>
    <property type="project" value="InterPro"/>
</dbReference>
<dbReference type="InterPro" id="IPR016161">
    <property type="entry name" value="Ald_DH/histidinol_DH"/>
</dbReference>
<dbReference type="PANTHER" id="PTHR11496">
    <property type="entry name" value="ALCOHOL DEHYDROGENASE"/>
    <property type="match status" value="1"/>
</dbReference>
<dbReference type="GO" id="GO:0008774">
    <property type="term" value="F:acetaldehyde dehydrogenase (acetylating) activity"/>
    <property type="evidence" value="ECO:0007669"/>
    <property type="project" value="UniProtKB-UniRule"/>
</dbReference>